<feature type="compositionally biased region" description="Basic and acidic residues" evidence="1">
    <location>
        <begin position="64"/>
        <end position="76"/>
    </location>
</feature>
<feature type="compositionally biased region" description="Basic and acidic residues" evidence="1">
    <location>
        <begin position="1"/>
        <end position="11"/>
    </location>
</feature>
<name>A0A2P4NYQ3_RHIID</name>
<reference evidence="2 3" key="2">
    <citation type="journal article" date="2018" name="New Phytol.">
        <title>High intraspecific genome diversity in the model arbuscular mycorrhizal symbiont Rhizophagus irregularis.</title>
        <authorList>
            <person name="Chen E.C.H."/>
            <person name="Morin E."/>
            <person name="Beaudet D."/>
            <person name="Noel J."/>
            <person name="Yildirir G."/>
            <person name="Ndikumana S."/>
            <person name="Charron P."/>
            <person name="St-Onge C."/>
            <person name="Giorgi J."/>
            <person name="Kruger M."/>
            <person name="Marton T."/>
            <person name="Ropars J."/>
            <person name="Grigoriev I.V."/>
            <person name="Hainaut M."/>
            <person name="Henrissat B."/>
            <person name="Roux C."/>
            <person name="Martin F."/>
            <person name="Corradi N."/>
        </authorList>
    </citation>
    <scope>NUCLEOTIDE SEQUENCE [LARGE SCALE GENOMIC DNA]</scope>
    <source>
        <strain evidence="2 3">DAOM 197198</strain>
    </source>
</reference>
<feature type="region of interest" description="Disordered" evidence="1">
    <location>
        <begin position="1"/>
        <end position="36"/>
    </location>
</feature>
<evidence type="ECO:0000313" key="2">
    <source>
        <dbReference type="EMBL" id="POG58259.1"/>
    </source>
</evidence>
<gene>
    <name evidence="2" type="ORF">GLOIN_2v933909</name>
</gene>
<evidence type="ECO:0000313" key="3">
    <source>
        <dbReference type="Proteomes" id="UP000018888"/>
    </source>
</evidence>
<organism evidence="2 3">
    <name type="scientific">Rhizophagus irregularis (strain DAOM 181602 / DAOM 197198 / MUCL 43194)</name>
    <name type="common">Arbuscular mycorrhizal fungus</name>
    <name type="synonym">Glomus intraradices</name>
    <dbReference type="NCBI Taxonomy" id="747089"/>
    <lineage>
        <taxon>Eukaryota</taxon>
        <taxon>Fungi</taxon>
        <taxon>Fungi incertae sedis</taxon>
        <taxon>Mucoromycota</taxon>
        <taxon>Glomeromycotina</taxon>
        <taxon>Glomeromycetes</taxon>
        <taxon>Glomerales</taxon>
        <taxon>Glomeraceae</taxon>
        <taxon>Rhizophagus</taxon>
    </lineage>
</organism>
<evidence type="ECO:0000256" key="1">
    <source>
        <dbReference type="SAM" id="MobiDB-lite"/>
    </source>
</evidence>
<dbReference type="VEuPathDB" id="FungiDB:RhiirFUN_026776"/>
<protein>
    <submittedName>
        <fullName evidence="2">Uncharacterized protein</fullName>
    </submittedName>
</protein>
<reference evidence="2 3" key="1">
    <citation type="journal article" date="2013" name="Proc. Natl. Acad. Sci. U.S.A.">
        <title>Genome of an arbuscular mycorrhizal fungus provides insight into the oldest plant symbiosis.</title>
        <authorList>
            <person name="Tisserant E."/>
            <person name="Malbreil M."/>
            <person name="Kuo A."/>
            <person name="Kohler A."/>
            <person name="Symeonidi A."/>
            <person name="Balestrini R."/>
            <person name="Charron P."/>
            <person name="Duensing N."/>
            <person name="Frei Dit Frey N."/>
            <person name="Gianinazzi-Pearson V."/>
            <person name="Gilbert L.B."/>
            <person name="Handa Y."/>
            <person name="Herr J.R."/>
            <person name="Hijri M."/>
            <person name="Koul R."/>
            <person name="Kawaguchi M."/>
            <person name="Krajinski F."/>
            <person name="Lammers P.J."/>
            <person name="Masclaux F.G."/>
            <person name="Murat C."/>
            <person name="Morin E."/>
            <person name="Ndikumana S."/>
            <person name="Pagni M."/>
            <person name="Petitpierre D."/>
            <person name="Requena N."/>
            <person name="Rosikiewicz P."/>
            <person name="Riley R."/>
            <person name="Saito K."/>
            <person name="San Clemente H."/>
            <person name="Shapiro H."/>
            <person name="van Tuinen D."/>
            <person name="Becard G."/>
            <person name="Bonfante P."/>
            <person name="Paszkowski U."/>
            <person name="Shachar-Hill Y.Y."/>
            <person name="Tuskan G.A."/>
            <person name="Young P.W."/>
            <person name="Sanders I.R."/>
            <person name="Henrissat B."/>
            <person name="Rensing S.A."/>
            <person name="Grigoriev I.V."/>
            <person name="Corradi N."/>
            <person name="Roux C."/>
            <person name="Martin F."/>
        </authorList>
    </citation>
    <scope>NUCLEOTIDE SEQUENCE [LARGE SCALE GENOMIC DNA]</scope>
    <source>
        <strain evidence="2 3">DAOM 197198</strain>
    </source>
</reference>
<dbReference type="Proteomes" id="UP000018888">
    <property type="component" value="Unassembled WGS sequence"/>
</dbReference>
<feature type="region of interest" description="Disordered" evidence="1">
    <location>
        <begin position="53"/>
        <end position="81"/>
    </location>
</feature>
<sequence length="110" mass="13290">MQKQEEKHYTNVDDDDEIYNNPNLHSEEQNELELPENVQSNYKIETMQKQEEKHYTNIDGDNELNIHSEKQNESKLPKRKSSKKHVLKLLRRFKTCFACFKRCFKPFNSK</sequence>
<dbReference type="AlphaFoldDB" id="A0A2P4NYQ3"/>
<keyword evidence="3" id="KW-1185">Reference proteome</keyword>
<comment type="caution">
    <text evidence="2">The sequence shown here is derived from an EMBL/GenBank/DDBJ whole genome shotgun (WGS) entry which is preliminary data.</text>
</comment>
<proteinExistence type="predicted"/>
<dbReference type="EMBL" id="AUPC02000551">
    <property type="protein sequence ID" value="POG58259.1"/>
    <property type="molecule type" value="Genomic_DNA"/>
</dbReference>
<accession>A0A2P4NYQ3</accession>